<dbReference type="GO" id="GO:0016787">
    <property type="term" value="F:hydrolase activity"/>
    <property type="evidence" value="ECO:0007669"/>
    <property type="project" value="InterPro"/>
</dbReference>
<accession>M1WN04</accession>
<dbReference type="GO" id="GO:0051536">
    <property type="term" value="F:iron-sulfur cluster binding"/>
    <property type="evidence" value="ECO:0007669"/>
    <property type="project" value="UniProtKB-KW"/>
</dbReference>
<sequence length="358" mass="40097">MTKDLSRRSFLKTGGMALTAGAATLLTNTTSFATPAPKDFGAVRFAVISDPHADIKGKNGMKMSACSMDCVRNTVEALNLDENLAFVMVCGDLLQDGEWENARAVKSALDTLQAPYYVIAGNHDFAPVDTQKHRAGFTYMPIEDFVSYFEGHGYEESGNRHYAHEIVPGLRIIGMDANLPHDPKKWGGIVSADQLEWLDRELTSNKDAMHVIFIHHNLVRWSADELQGGPKQWFTVDNAAEVRAMLEKHANAQVVISGHRHIALNLKELNGINYFVSPSVNTHPMRYTIYDLNQTGISWQTPSVPMTTAQHLEARENLLEATWWRATQFAERNAFNDMEVLSLYENNGMRMGLKTLKK</sequence>
<feature type="domain" description="Calcineurin-like phosphoesterase" evidence="3">
    <location>
        <begin position="44"/>
        <end position="262"/>
    </location>
</feature>
<keyword evidence="1" id="KW-0408">Iron</keyword>
<dbReference type="PANTHER" id="PTHR43143:SF1">
    <property type="entry name" value="SERINE_THREONINE-PROTEIN PHOSPHATASE CPPED1"/>
    <property type="match status" value="1"/>
</dbReference>
<dbReference type="BioCyc" id="DPIE1322246:BN4_RS14380-MONOMER"/>
<evidence type="ECO:0000256" key="1">
    <source>
        <dbReference type="ARBA" id="ARBA00023014"/>
    </source>
</evidence>
<dbReference type="Gene3D" id="3.60.21.10">
    <property type="match status" value="1"/>
</dbReference>
<dbReference type="RefSeq" id="WP_015416132.1">
    <property type="nucleotide sequence ID" value="NC_020409.1"/>
</dbReference>
<evidence type="ECO:0000259" key="3">
    <source>
        <dbReference type="Pfam" id="PF00149"/>
    </source>
</evidence>
<evidence type="ECO:0000313" key="5">
    <source>
        <dbReference type="Proteomes" id="UP000011724"/>
    </source>
</evidence>
<reference evidence="4 5" key="1">
    <citation type="journal article" date="2013" name="PLoS ONE">
        <title>The first genomic and proteomic characterization of a deep-sea sulfate reducer: insights into the piezophilic lifestyle of Desulfovibrio piezophilus.</title>
        <authorList>
            <person name="Pradel N."/>
            <person name="Ji B."/>
            <person name="Gimenez G."/>
            <person name="Talla E."/>
            <person name="Lenoble P."/>
            <person name="Garel M."/>
            <person name="Tamburini C."/>
            <person name="Fourquet P."/>
            <person name="Lebrun R."/>
            <person name="Bertin P."/>
            <person name="Denis Y."/>
            <person name="Pophillat M."/>
            <person name="Barbe V."/>
            <person name="Ollivier B."/>
            <person name="Dolla A."/>
        </authorList>
    </citation>
    <scope>NUCLEOTIDE SEQUENCE [LARGE SCALE GENOMIC DNA]</scope>
    <source>
        <strain evidence="5">DSM 10523 / SB164P1</strain>
    </source>
</reference>
<feature type="signal peptide" evidence="2">
    <location>
        <begin position="1"/>
        <end position="33"/>
    </location>
</feature>
<proteinExistence type="predicted"/>
<dbReference type="InterPro" id="IPR051918">
    <property type="entry name" value="STPP_CPPED1"/>
</dbReference>
<dbReference type="EMBL" id="FO203427">
    <property type="protein sequence ID" value="CCH50090.1"/>
    <property type="molecule type" value="Genomic_DNA"/>
</dbReference>
<organism evidence="4 5">
    <name type="scientific">Pseudodesulfovibrio piezophilus (strain DSM 21447 / JCM 15486 / C1TLV30)</name>
    <name type="common">Desulfovibrio piezophilus</name>
    <dbReference type="NCBI Taxonomy" id="1322246"/>
    <lineage>
        <taxon>Bacteria</taxon>
        <taxon>Pseudomonadati</taxon>
        <taxon>Thermodesulfobacteriota</taxon>
        <taxon>Desulfovibrionia</taxon>
        <taxon>Desulfovibrionales</taxon>
        <taxon>Desulfovibrionaceae</taxon>
    </lineage>
</organism>
<name>M1WN04_PSEP2</name>
<dbReference type="InterPro" id="IPR004843">
    <property type="entry name" value="Calcineurin-like_PHP"/>
</dbReference>
<dbReference type="STRING" id="1322246.BN4_20028"/>
<dbReference type="KEGG" id="dpi:BN4_20028"/>
<dbReference type="PATRIC" id="fig|879567.3.peg.3073"/>
<evidence type="ECO:0000313" key="4">
    <source>
        <dbReference type="EMBL" id="CCH50090.1"/>
    </source>
</evidence>
<keyword evidence="1" id="KW-0411">Iron-sulfur</keyword>
<evidence type="ECO:0000256" key="2">
    <source>
        <dbReference type="SAM" id="SignalP"/>
    </source>
</evidence>
<keyword evidence="5" id="KW-1185">Reference proteome</keyword>
<protein>
    <submittedName>
        <fullName evidence="4">Tat pathway signal sequence domain protein Putative Metallophosphoesterase</fullName>
    </submittedName>
</protein>
<reference evidence="5" key="2">
    <citation type="journal article" date="2013" name="Stand. Genomic Sci.">
        <title>Complete genome sequence of Desulfocapsa sulfexigens, a marine deltaproteobacterium specialized in disproportionating inorganic sulfur compounds.</title>
        <authorList>
            <person name="Finster K.W."/>
            <person name="Kjeldsen K.U."/>
            <person name="Kube M."/>
            <person name="Reinhardt R."/>
            <person name="Mussmann M."/>
            <person name="Amann R."/>
            <person name="Schreiber L."/>
        </authorList>
    </citation>
    <scope>NUCLEOTIDE SEQUENCE [LARGE SCALE GENOMIC DNA]</scope>
    <source>
        <strain evidence="5">DSM 10523 / SB164P1</strain>
    </source>
</reference>
<keyword evidence="2" id="KW-0732">Signal</keyword>
<dbReference type="HOGENOM" id="CLU_064678_0_0_7"/>
<gene>
    <name evidence="4" type="ordered locus">BN4_20028</name>
</gene>
<dbReference type="OrthoDB" id="5464520at2"/>
<dbReference type="InterPro" id="IPR029052">
    <property type="entry name" value="Metallo-depent_PP-like"/>
</dbReference>
<dbReference type="PANTHER" id="PTHR43143">
    <property type="entry name" value="METALLOPHOSPHOESTERASE, CALCINEURIN SUPERFAMILY"/>
    <property type="match status" value="1"/>
</dbReference>
<dbReference type="SUPFAM" id="SSF56300">
    <property type="entry name" value="Metallo-dependent phosphatases"/>
    <property type="match status" value="1"/>
</dbReference>
<dbReference type="AlphaFoldDB" id="M1WN04"/>
<feature type="chain" id="PRO_5004018866" evidence="2">
    <location>
        <begin position="34"/>
        <end position="358"/>
    </location>
</feature>
<dbReference type="PROSITE" id="PS51318">
    <property type="entry name" value="TAT"/>
    <property type="match status" value="1"/>
</dbReference>
<keyword evidence="1" id="KW-0479">Metal-binding</keyword>
<dbReference type="Pfam" id="PF00149">
    <property type="entry name" value="Metallophos"/>
    <property type="match status" value="1"/>
</dbReference>
<dbReference type="InterPro" id="IPR006311">
    <property type="entry name" value="TAT_signal"/>
</dbReference>
<dbReference type="Proteomes" id="UP000011724">
    <property type="component" value="Chromosome"/>
</dbReference>
<dbReference type="eggNOG" id="COG1409">
    <property type="taxonomic scope" value="Bacteria"/>
</dbReference>